<dbReference type="SUPFAM" id="SSF54695">
    <property type="entry name" value="POZ domain"/>
    <property type="match status" value="1"/>
</dbReference>
<feature type="non-terminal residue" evidence="2">
    <location>
        <position position="1"/>
    </location>
</feature>
<dbReference type="Proteomes" id="UP001221757">
    <property type="component" value="Unassembled WGS sequence"/>
</dbReference>
<evidence type="ECO:0000259" key="1">
    <source>
        <dbReference type="PROSITE" id="PS50097"/>
    </source>
</evidence>
<sequence>VENQRFRVHRHFLARDSIYFQELFAGPFGDFGACESEAIPLEGIGSAEFECLLDFFYDGMYRSAKDSLSQWITLLSVATRLRFDRLRAHAIQAIEESPTALDPVDKLVLATKYDVPAWLAPAYTALCQRANCLEEWEAEKLGLKRTVQIARAREA</sequence>
<protein>
    <recommendedName>
        <fullName evidence="1">BTB domain-containing protein</fullName>
    </recommendedName>
</protein>
<dbReference type="Gene3D" id="3.30.710.10">
    <property type="entry name" value="Potassium Channel Kv1.1, Chain A"/>
    <property type="match status" value="1"/>
</dbReference>
<evidence type="ECO:0000313" key="2">
    <source>
        <dbReference type="EMBL" id="KAJ7700425.1"/>
    </source>
</evidence>
<dbReference type="CDD" id="cd18186">
    <property type="entry name" value="BTB_POZ_ZBTB_KLHL-like"/>
    <property type="match status" value="1"/>
</dbReference>
<dbReference type="InterPro" id="IPR011333">
    <property type="entry name" value="SKP1/BTB/POZ_sf"/>
</dbReference>
<evidence type="ECO:0000313" key="3">
    <source>
        <dbReference type="Proteomes" id="UP001221757"/>
    </source>
</evidence>
<dbReference type="EMBL" id="JARKIE010000020">
    <property type="protein sequence ID" value="KAJ7700425.1"/>
    <property type="molecule type" value="Genomic_DNA"/>
</dbReference>
<gene>
    <name evidence="2" type="ORF">B0H17DRAFT_837966</name>
</gene>
<dbReference type="SMART" id="SM00225">
    <property type="entry name" value="BTB"/>
    <property type="match status" value="1"/>
</dbReference>
<keyword evidence="3" id="KW-1185">Reference proteome</keyword>
<comment type="caution">
    <text evidence="2">The sequence shown here is derived from an EMBL/GenBank/DDBJ whole genome shotgun (WGS) entry which is preliminary data.</text>
</comment>
<dbReference type="Pfam" id="PF00651">
    <property type="entry name" value="BTB"/>
    <property type="match status" value="1"/>
</dbReference>
<reference evidence="2" key="1">
    <citation type="submission" date="2023-03" db="EMBL/GenBank/DDBJ databases">
        <title>Massive genome expansion in bonnet fungi (Mycena s.s.) driven by repeated elements and novel gene families across ecological guilds.</title>
        <authorList>
            <consortium name="Lawrence Berkeley National Laboratory"/>
            <person name="Harder C.B."/>
            <person name="Miyauchi S."/>
            <person name="Viragh M."/>
            <person name="Kuo A."/>
            <person name="Thoen E."/>
            <person name="Andreopoulos B."/>
            <person name="Lu D."/>
            <person name="Skrede I."/>
            <person name="Drula E."/>
            <person name="Henrissat B."/>
            <person name="Morin E."/>
            <person name="Kohler A."/>
            <person name="Barry K."/>
            <person name="LaButti K."/>
            <person name="Morin E."/>
            <person name="Salamov A."/>
            <person name="Lipzen A."/>
            <person name="Mereny Z."/>
            <person name="Hegedus B."/>
            <person name="Baldrian P."/>
            <person name="Stursova M."/>
            <person name="Weitz H."/>
            <person name="Taylor A."/>
            <person name="Grigoriev I.V."/>
            <person name="Nagy L.G."/>
            <person name="Martin F."/>
            <person name="Kauserud H."/>
        </authorList>
    </citation>
    <scope>NUCLEOTIDE SEQUENCE</scope>
    <source>
        <strain evidence="2">CBHHK067</strain>
    </source>
</reference>
<organism evidence="2 3">
    <name type="scientific">Mycena rosella</name>
    <name type="common">Pink bonnet</name>
    <name type="synonym">Agaricus rosellus</name>
    <dbReference type="NCBI Taxonomy" id="1033263"/>
    <lineage>
        <taxon>Eukaryota</taxon>
        <taxon>Fungi</taxon>
        <taxon>Dikarya</taxon>
        <taxon>Basidiomycota</taxon>
        <taxon>Agaricomycotina</taxon>
        <taxon>Agaricomycetes</taxon>
        <taxon>Agaricomycetidae</taxon>
        <taxon>Agaricales</taxon>
        <taxon>Marasmiineae</taxon>
        <taxon>Mycenaceae</taxon>
        <taxon>Mycena</taxon>
    </lineage>
</organism>
<feature type="non-terminal residue" evidence="2">
    <location>
        <position position="155"/>
    </location>
</feature>
<proteinExistence type="predicted"/>
<name>A0AAD7DXA1_MYCRO</name>
<feature type="domain" description="BTB" evidence="1">
    <location>
        <begin position="1"/>
        <end position="65"/>
    </location>
</feature>
<dbReference type="PROSITE" id="PS50097">
    <property type="entry name" value="BTB"/>
    <property type="match status" value="1"/>
</dbReference>
<accession>A0AAD7DXA1</accession>
<dbReference type="AlphaFoldDB" id="A0AAD7DXA1"/>
<dbReference type="InterPro" id="IPR000210">
    <property type="entry name" value="BTB/POZ_dom"/>
</dbReference>